<feature type="domain" description="CENP-V/GFA" evidence="5">
    <location>
        <begin position="11"/>
        <end position="141"/>
    </location>
</feature>
<organism evidence="6 7">
    <name type="scientific">Eutypa lata (strain UCR-EL1)</name>
    <name type="common">Grapevine dieback disease fungus</name>
    <name type="synonym">Eutypa armeniacae</name>
    <dbReference type="NCBI Taxonomy" id="1287681"/>
    <lineage>
        <taxon>Eukaryota</taxon>
        <taxon>Fungi</taxon>
        <taxon>Dikarya</taxon>
        <taxon>Ascomycota</taxon>
        <taxon>Pezizomycotina</taxon>
        <taxon>Sordariomycetes</taxon>
        <taxon>Xylariomycetidae</taxon>
        <taxon>Xylariales</taxon>
        <taxon>Diatrypaceae</taxon>
        <taxon>Eutypa</taxon>
    </lineage>
</organism>
<dbReference type="GO" id="GO:0016846">
    <property type="term" value="F:carbon-sulfur lyase activity"/>
    <property type="evidence" value="ECO:0007669"/>
    <property type="project" value="InterPro"/>
</dbReference>
<comment type="similarity">
    <text evidence="1">Belongs to the Gfa family.</text>
</comment>
<keyword evidence="4" id="KW-0456">Lyase</keyword>
<evidence type="ECO:0000256" key="3">
    <source>
        <dbReference type="ARBA" id="ARBA00022833"/>
    </source>
</evidence>
<dbReference type="InterPro" id="IPR011057">
    <property type="entry name" value="Mss4-like_sf"/>
</dbReference>
<dbReference type="EMBL" id="KB706971">
    <property type="protein sequence ID" value="EMR64898.1"/>
    <property type="molecule type" value="Genomic_DNA"/>
</dbReference>
<accession>M7SKL9</accession>
<dbReference type="HOGENOM" id="CLU_038839_2_0_1"/>
<keyword evidence="3" id="KW-0862">Zinc</keyword>
<dbReference type="OrthoDB" id="5422068at2759"/>
<dbReference type="AlphaFoldDB" id="M7SKL9"/>
<evidence type="ECO:0000256" key="4">
    <source>
        <dbReference type="ARBA" id="ARBA00023239"/>
    </source>
</evidence>
<dbReference type="Proteomes" id="UP000012174">
    <property type="component" value="Unassembled WGS sequence"/>
</dbReference>
<evidence type="ECO:0000256" key="1">
    <source>
        <dbReference type="ARBA" id="ARBA00005495"/>
    </source>
</evidence>
<dbReference type="InterPro" id="IPR006913">
    <property type="entry name" value="CENP-V/GFA"/>
</dbReference>
<evidence type="ECO:0000313" key="6">
    <source>
        <dbReference type="EMBL" id="EMR64898.1"/>
    </source>
</evidence>
<evidence type="ECO:0000313" key="7">
    <source>
        <dbReference type="Proteomes" id="UP000012174"/>
    </source>
</evidence>
<sequence>MSTEANDNVTITAQCLCKAHTFSTEVARSSLPLEGNFCHCHSCRHLTGAMYSSCTLWPGPGDEIQQSSLKAYVFSNRLHALFCGTCSSKMFWQVQPDKPDDPFEYEVFTGTLSNLDIPTLVQFSHQIFVGDTLDGGASPWLRTPNQNGAVARRWLAHSEKSQEIDGDWPSIDSLPEATVKAELEDIPVRCCCKGVDLVLRRSDVEFAETPRSELPWFVDPVTRKGMASFDVCNSCRRQCGSDIFHWTFSLLRQVGFPQKATPGTQQGGSSFPVTSSELRDAVTTSAQSRDPRFGTLTLYASSPDVQRYFCSRCSASVFYCVDDRPDTTDIALGLLEAPSGARAEEVVSWSLGSNAAHRGDMAGGWRDGHMNAVESAAEAWRVARKYPKHWRTVEKEEAMRG</sequence>
<dbReference type="PANTHER" id="PTHR33337:SF40">
    <property type="entry name" value="CENP-V_GFA DOMAIN-CONTAINING PROTEIN-RELATED"/>
    <property type="match status" value="1"/>
</dbReference>
<keyword evidence="7" id="KW-1185">Reference proteome</keyword>
<keyword evidence="2" id="KW-0479">Metal-binding</keyword>
<dbReference type="PANTHER" id="PTHR33337">
    <property type="entry name" value="GFA DOMAIN-CONTAINING PROTEIN"/>
    <property type="match status" value="1"/>
</dbReference>
<dbReference type="Gene3D" id="3.90.1590.10">
    <property type="entry name" value="glutathione-dependent formaldehyde- activating enzyme (gfa)"/>
    <property type="match status" value="2"/>
</dbReference>
<dbReference type="Pfam" id="PF04828">
    <property type="entry name" value="GFA"/>
    <property type="match status" value="1"/>
</dbReference>
<dbReference type="KEGG" id="ela:UCREL1_8121"/>
<dbReference type="eggNOG" id="ENOG502S13F">
    <property type="taxonomic scope" value="Eukaryota"/>
</dbReference>
<name>M7SKL9_EUTLA</name>
<reference evidence="7" key="1">
    <citation type="journal article" date="2013" name="Genome Announc.">
        <title>Draft genome sequence of the grapevine dieback fungus Eutypa lata UCR-EL1.</title>
        <authorList>
            <person name="Blanco-Ulate B."/>
            <person name="Rolshausen P.E."/>
            <person name="Cantu D."/>
        </authorList>
    </citation>
    <scope>NUCLEOTIDE SEQUENCE [LARGE SCALE GENOMIC DNA]</scope>
    <source>
        <strain evidence="7">UCR-EL1</strain>
    </source>
</reference>
<evidence type="ECO:0000259" key="5">
    <source>
        <dbReference type="PROSITE" id="PS51891"/>
    </source>
</evidence>
<dbReference type="GO" id="GO:0046872">
    <property type="term" value="F:metal ion binding"/>
    <property type="evidence" value="ECO:0007669"/>
    <property type="project" value="UniProtKB-KW"/>
</dbReference>
<dbReference type="OMA" id="FYTVDDR"/>
<gene>
    <name evidence="6" type="ORF">UCREL1_8121</name>
</gene>
<protein>
    <submittedName>
        <fullName evidence="6">Putative duf636 domain-containing protein</fullName>
    </submittedName>
</protein>
<evidence type="ECO:0000256" key="2">
    <source>
        <dbReference type="ARBA" id="ARBA00022723"/>
    </source>
</evidence>
<dbReference type="PROSITE" id="PS51891">
    <property type="entry name" value="CENP_V_GFA"/>
    <property type="match status" value="1"/>
</dbReference>
<proteinExistence type="inferred from homology"/>
<dbReference type="SUPFAM" id="SSF51316">
    <property type="entry name" value="Mss4-like"/>
    <property type="match status" value="2"/>
</dbReference>